<name>A0ABP7T0H2_9BURK</name>
<protein>
    <submittedName>
        <fullName evidence="2">Uncharacterized protein</fullName>
    </submittedName>
</protein>
<feature type="transmembrane region" description="Helical" evidence="1">
    <location>
        <begin position="34"/>
        <end position="54"/>
    </location>
</feature>
<gene>
    <name evidence="2" type="ORF">GCM10022212_13700</name>
</gene>
<evidence type="ECO:0000313" key="2">
    <source>
        <dbReference type="EMBL" id="GAA4018916.1"/>
    </source>
</evidence>
<dbReference type="Proteomes" id="UP001501353">
    <property type="component" value="Unassembled WGS sequence"/>
</dbReference>
<dbReference type="EMBL" id="BAAAZE010000007">
    <property type="protein sequence ID" value="GAA4018916.1"/>
    <property type="molecule type" value="Genomic_DNA"/>
</dbReference>
<keyword evidence="1" id="KW-0812">Transmembrane</keyword>
<keyword evidence="1" id="KW-1133">Transmembrane helix</keyword>
<evidence type="ECO:0000313" key="3">
    <source>
        <dbReference type="Proteomes" id="UP001501353"/>
    </source>
</evidence>
<accession>A0ABP7T0H2</accession>
<organism evidence="2 3">
    <name type="scientific">Actimicrobium antarcticum</name>
    <dbReference type="NCBI Taxonomy" id="1051899"/>
    <lineage>
        <taxon>Bacteria</taxon>
        <taxon>Pseudomonadati</taxon>
        <taxon>Pseudomonadota</taxon>
        <taxon>Betaproteobacteria</taxon>
        <taxon>Burkholderiales</taxon>
        <taxon>Oxalobacteraceae</taxon>
        <taxon>Actimicrobium</taxon>
    </lineage>
</organism>
<keyword evidence="3" id="KW-1185">Reference proteome</keyword>
<keyword evidence="1" id="KW-0472">Membrane</keyword>
<reference evidence="3" key="1">
    <citation type="journal article" date="2019" name="Int. J. Syst. Evol. Microbiol.">
        <title>The Global Catalogue of Microorganisms (GCM) 10K type strain sequencing project: providing services to taxonomists for standard genome sequencing and annotation.</title>
        <authorList>
            <consortium name="The Broad Institute Genomics Platform"/>
            <consortium name="The Broad Institute Genome Sequencing Center for Infectious Disease"/>
            <person name="Wu L."/>
            <person name="Ma J."/>
        </authorList>
    </citation>
    <scope>NUCLEOTIDE SEQUENCE [LARGE SCALE GENOMIC DNA]</scope>
    <source>
        <strain evidence="3">JCM 16673</strain>
    </source>
</reference>
<sequence length="75" mass="7985">MRRCVERSLRFNGFERTLSWNGSFGKRKVMAARLISITSGWMACGYAGIAFGAMELTGSCSGTGTTGVTLVTGVI</sequence>
<evidence type="ECO:0000256" key="1">
    <source>
        <dbReference type="SAM" id="Phobius"/>
    </source>
</evidence>
<proteinExistence type="predicted"/>
<comment type="caution">
    <text evidence="2">The sequence shown here is derived from an EMBL/GenBank/DDBJ whole genome shotgun (WGS) entry which is preliminary data.</text>
</comment>